<dbReference type="Proteomes" id="UP000029994">
    <property type="component" value="Unassembled WGS sequence"/>
</dbReference>
<proteinExistence type="predicted"/>
<accession>A0A099LVX3</accession>
<feature type="region of interest" description="Disordered" evidence="1">
    <location>
        <begin position="52"/>
        <end position="77"/>
    </location>
</feature>
<dbReference type="AlphaFoldDB" id="A0A099LVX3"/>
<organism evidence="2 3">
    <name type="scientific">Vibrio navarrensis</name>
    <dbReference type="NCBI Taxonomy" id="29495"/>
    <lineage>
        <taxon>Bacteria</taxon>
        <taxon>Pseudomonadati</taxon>
        <taxon>Pseudomonadota</taxon>
        <taxon>Gammaproteobacteria</taxon>
        <taxon>Vibrionales</taxon>
        <taxon>Vibrionaceae</taxon>
        <taxon>Vibrio</taxon>
    </lineage>
</organism>
<evidence type="ECO:0000313" key="3">
    <source>
        <dbReference type="Proteomes" id="UP000029994"/>
    </source>
</evidence>
<dbReference type="RefSeq" id="WP_039428470.1">
    <property type="nucleotide sequence ID" value="NZ_CP061844.1"/>
</dbReference>
<feature type="compositionally biased region" description="Polar residues" evidence="1">
    <location>
        <begin position="55"/>
        <end position="67"/>
    </location>
</feature>
<reference evidence="2 3" key="1">
    <citation type="submission" date="2014-04" db="EMBL/GenBank/DDBJ databases">
        <title>Genome sequencing of Vibrio navarrensis strains.</title>
        <authorList>
            <person name="Gladney L.M."/>
            <person name="Katz L.S."/>
            <person name="Marino-Ramirez L."/>
            <person name="Jordan I.K."/>
        </authorList>
    </citation>
    <scope>NUCLEOTIDE SEQUENCE [LARGE SCALE GENOMIC DNA]</scope>
    <source>
        <strain evidence="2 3">ATCC 51183</strain>
    </source>
</reference>
<dbReference type="EMBL" id="JMCG01000001">
    <property type="protein sequence ID" value="KGK12373.1"/>
    <property type="molecule type" value="Genomic_DNA"/>
</dbReference>
<evidence type="ECO:0000313" key="2">
    <source>
        <dbReference type="EMBL" id="KGK12373.1"/>
    </source>
</evidence>
<gene>
    <name evidence="2" type="ORF">EA26_14030</name>
</gene>
<name>A0A099LVX3_9VIBR</name>
<dbReference type="GeneID" id="43684269"/>
<sequence length="77" mass="8254">MYNLSIDEISMVDGGGELGEALRYLSGHAPDFINAQANRNYAEYNAARAARNGYPTGSRSDMNSPGDQRSGDLIGGR</sequence>
<evidence type="ECO:0000256" key="1">
    <source>
        <dbReference type="SAM" id="MobiDB-lite"/>
    </source>
</evidence>
<keyword evidence="3" id="KW-1185">Reference proteome</keyword>
<comment type="caution">
    <text evidence="2">The sequence shown here is derived from an EMBL/GenBank/DDBJ whole genome shotgun (WGS) entry which is preliminary data.</text>
</comment>
<protein>
    <submittedName>
        <fullName evidence="2">Uncharacterized protein</fullName>
    </submittedName>
</protein>